<dbReference type="Pfam" id="PF01408">
    <property type="entry name" value="GFO_IDH_MocA"/>
    <property type="match status" value="1"/>
</dbReference>
<name>A0ABT6GZ23_MYCGU</name>
<protein>
    <submittedName>
        <fullName evidence="4">Gfo/Idh/MocA family oxidoreductase</fullName>
    </submittedName>
</protein>
<dbReference type="PANTHER" id="PTHR43818:SF11">
    <property type="entry name" value="BCDNA.GH03377"/>
    <property type="match status" value="1"/>
</dbReference>
<reference evidence="4" key="1">
    <citation type="journal article" date="2023" name="Environ. Microbiol.">
        <title>The 2-methylpropene degradation pathway in Mycobacteriaceae family strains.</title>
        <authorList>
            <person name="Helbich S."/>
            <person name="Barrantes I."/>
            <person name="Dos Anjos Borges L.G."/>
            <person name="Pieper D.H."/>
            <person name="Vainshtein Y."/>
            <person name="Sohn K."/>
            <person name="Engesser K.H."/>
        </authorList>
    </citation>
    <scope>NUCLEOTIDE SEQUENCE</scope>
    <source>
        <strain evidence="4">IBE100</strain>
    </source>
</reference>
<comment type="caution">
    <text evidence="4">The sequence shown here is derived from an EMBL/GenBank/DDBJ whole genome shotgun (WGS) entry which is preliminary data.</text>
</comment>
<accession>A0ABT6GZ23</accession>
<evidence type="ECO:0000256" key="1">
    <source>
        <dbReference type="ARBA" id="ARBA00023002"/>
    </source>
</evidence>
<dbReference type="Pfam" id="PF22725">
    <property type="entry name" value="GFO_IDH_MocA_C3"/>
    <property type="match status" value="1"/>
</dbReference>
<dbReference type="EMBL" id="JAKZMO010000051">
    <property type="protein sequence ID" value="MDG5486924.1"/>
    <property type="molecule type" value="Genomic_DNA"/>
</dbReference>
<keyword evidence="1" id="KW-0560">Oxidoreductase</keyword>
<dbReference type="PANTHER" id="PTHR43818">
    <property type="entry name" value="BCDNA.GH03377"/>
    <property type="match status" value="1"/>
</dbReference>
<dbReference type="InterPro" id="IPR000683">
    <property type="entry name" value="Gfo/Idh/MocA-like_OxRdtase_N"/>
</dbReference>
<dbReference type="Gene3D" id="3.40.50.720">
    <property type="entry name" value="NAD(P)-binding Rossmann-like Domain"/>
    <property type="match status" value="1"/>
</dbReference>
<feature type="non-terminal residue" evidence="4">
    <location>
        <position position="1"/>
    </location>
</feature>
<sequence length="414" mass="45362">SDRSHMTDVASRELGLGFLGIGQAVARIFQQYPDMSTLPYRVVAAADTRSHSLARFATEFSGQTYTNAEQLCADPSVDVVYIATPPELHREHALMAARHGKHMIVEKPLAMSIDDCTAMVEAAQAAGVQLMAGHTHSFDAPVRAMAELVASGELGELLMVNTWNFNDFNRRPWPTSELRSTSGPVLNQGPHQVDIVRQIVGGLARTVRASTIWDDVRECVGGYTCHLGFKSGASATLVYDARAFFDVAELHSWVAEDGGRRSPQANQRVANNFAALSQNPDQLEVALEAQKEQGRYGAATTTEESQELWGYSAPGEIIHHPYFGLTVVSCERGAIRQSPDGLVVYGQNGLQEIPVARTMRGRAAELAELHRAIIEDRPVQHDGRWGRATLEVCFAILQSAYEDREVVLSHQVSL</sequence>
<dbReference type="RefSeq" id="WP_278223963.1">
    <property type="nucleotide sequence ID" value="NZ_JAKZMO010000051.1"/>
</dbReference>
<dbReference type="InterPro" id="IPR055170">
    <property type="entry name" value="GFO_IDH_MocA-like_dom"/>
</dbReference>
<dbReference type="SUPFAM" id="SSF55347">
    <property type="entry name" value="Glyceraldehyde-3-phosphate dehydrogenase-like, C-terminal domain"/>
    <property type="match status" value="1"/>
</dbReference>
<evidence type="ECO:0000313" key="4">
    <source>
        <dbReference type="EMBL" id="MDG5486924.1"/>
    </source>
</evidence>
<gene>
    <name evidence="4" type="ORF">MNO81_29390</name>
</gene>
<evidence type="ECO:0000313" key="5">
    <source>
        <dbReference type="Proteomes" id="UP001154266"/>
    </source>
</evidence>
<organism evidence="4 5">
    <name type="scientific">Mycolicibacterium gadium</name>
    <name type="common">Mycobacterium gadium</name>
    <dbReference type="NCBI Taxonomy" id="1794"/>
    <lineage>
        <taxon>Bacteria</taxon>
        <taxon>Bacillati</taxon>
        <taxon>Actinomycetota</taxon>
        <taxon>Actinomycetes</taxon>
        <taxon>Mycobacteriales</taxon>
        <taxon>Mycobacteriaceae</taxon>
        <taxon>Mycolicibacterium</taxon>
    </lineage>
</organism>
<feature type="domain" description="GFO/IDH/MocA-like oxidoreductase" evidence="3">
    <location>
        <begin position="142"/>
        <end position="241"/>
    </location>
</feature>
<evidence type="ECO:0000259" key="2">
    <source>
        <dbReference type="Pfam" id="PF01408"/>
    </source>
</evidence>
<dbReference type="InterPro" id="IPR050463">
    <property type="entry name" value="Gfo/Idh/MocA_oxidrdct_glycsds"/>
</dbReference>
<dbReference type="SUPFAM" id="SSF51735">
    <property type="entry name" value="NAD(P)-binding Rossmann-fold domains"/>
    <property type="match status" value="1"/>
</dbReference>
<feature type="domain" description="Gfo/Idh/MocA-like oxidoreductase N-terminal" evidence="2">
    <location>
        <begin position="17"/>
        <end position="134"/>
    </location>
</feature>
<proteinExistence type="predicted"/>
<evidence type="ECO:0000259" key="3">
    <source>
        <dbReference type="Pfam" id="PF22725"/>
    </source>
</evidence>
<dbReference type="Proteomes" id="UP001154266">
    <property type="component" value="Unassembled WGS sequence"/>
</dbReference>
<dbReference type="InterPro" id="IPR036291">
    <property type="entry name" value="NAD(P)-bd_dom_sf"/>
</dbReference>
<keyword evidence="5" id="KW-1185">Reference proteome</keyword>
<dbReference type="Gene3D" id="3.30.360.10">
    <property type="entry name" value="Dihydrodipicolinate Reductase, domain 2"/>
    <property type="match status" value="1"/>
</dbReference>